<feature type="domain" description="Major facilitator superfamily (MFS) profile" evidence="7">
    <location>
        <begin position="28"/>
        <end position="465"/>
    </location>
</feature>
<organism evidence="8 9">
    <name type="scientific">Planosporangium thailandense</name>
    <dbReference type="NCBI Taxonomy" id="765197"/>
    <lineage>
        <taxon>Bacteria</taxon>
        <taxon>Bacillati</taxon>
        <taxon>Actinomycetota</taxon>
        <taxon>Actinomycetes</taxon>
        <taxon>Micromonosporales</taxon>
        <taxon>Micromonosporaceae</taxon>
        <taxon>Planosporangium</taxon>
    </lineage>
</organism>
<keyword evidence="5 6" id="KW-0472">Membrane</keyword>
<comment type="caution">
    <text evidence="8">The sequence shown here is derived from an EMBL/GenBank/DDBJ whole genome shotgun (WGS) entry which is preliminary data.</text>
</comment>
<dbReference type="Pfam" id="PF00083">
    <property type="entry name" value="Sugar_tr"/>
    <property type="match status" value="1"/>
</dbReference>
<evidence type="ECO:0000259" key="7">
    <source>
        <dbReference type="PROSITE" id="PS50850"/>
    </source>
</evidence>
<dbReference type="InterPro" id="IPR036259">
    <property type="entry name" value="MFS_trans_sf"/>
</dbReference>
<gene>
    <name evidence="8" type="ORF">HC031_26695</name>
</gene>
<evidence type="ECO:0000256" key="1">
    <source>
        <dbReference type="ARBA" id="ARBA00004651"/>
    </source>
</evidence>
<dbReference type="InterPro" id="IPR005828">
    <property type="entry name" value="MFS_sugar_transport-like"/>
</dbReference>
<dbReference type="SUPFAM" id="SSF103473">
    <property type="entry name" value="MFS general substrate transporter"/>
    <property type="match status" value="1"/>
</dbReference>
<dbReference type="Proteomes" id="UP000722989">
    <property type="component" value="Unassembled WGS sequence"/>
</dbReference>
<evidence type="ECO:0000256" key="3">
    <source>
        <dbReference type="ARBA" id="ARBA00022692"/>
    </source>
</evidence>
<feature type="transmembrane region" description="Helical" evidence="6">
    <location>
        <begin position="21"/>
        <end position="38"/>
    </location>
</feature>
<sequence>MTSPQQTIRSDVPARIDRLPWARFHWLVVLALGVAWVLDGLEIQMAASIASVLKDQHTLHLTSGQVGLTASVYLLGEVVGALVFGRLSDRLGRRNLFLVTLGIYLIFNGLSGFAFNLWSFLILRFIAGTGIGGEYTAINSAIDELIPARYRGRVDIAINGTYWLGAMIGAASQLVLLNPNILPKDIGWRVSLFVGPVIGLAIWQLRRHVPESPRWLLTHGRAEEAQRTVAEIEDRVRGDGRELPELDKDAAMEIRPTDNVTYGQIARVMLREYPSRSVLGFAMLVTQSFLYNAIFFTYGLVLSGFYHIPDQSIPWYFFPFALGNLLGPLLLGRLFDTWGRKPMIAGTYLVSAAILAVSGYLFWIGALNAVTQTILWCVVFFIASAGASSAYLTVSEIFPIELRAQAISFFFAISQVVGGVVAPFVFARLIGDAKDPTPLFIGYLVGAGLMAVGGLVALAYAVPAHGRSLENVAKPLSAVRVPAMRRPSDSPTHAATA</sequence>
<evidence type="ECO:0000256" key="5">
    <source>
        <dbReference type="ARBA" id="ARBA00023136"/>
    </source>
</evidence>
<feature type="transmembrane region" description="Helical" evidence="6">
    <location>
        <begin position="186"/>
        <end position="205"/>
    </location>
</feature>
<evidence type="ECO:0000313" key="8">
    <source>
        <dbReference type="EMBL" id="NJC73281.1"/>
    </source>
</evidence>
<evidence type="ECO:0000256" key="6">
    <source>
        <dbReference type="SAM" id="Phobius"/>
    </source>
</evidence>
<keyword evidence="2" id="KW-0813">Transport</keyword>
<feature type="transmembrane region" description="Helical" evidence="6">
    <location>
        <begin position="58"/>
        <end position="84"/>
    </location>
</feature>
<dbReference type="PANTHER" id="PTHR23511">
    <property type="entry name" value="SYNAPTIC VESICLE GLYCOPROTEIN 2"/>
    <property type="match status" value="1"/>
</dbReference>
<comment type="subcellular location">
    <subcellularLocation>
        <location evidence="1">Cell membrane</location>
        <topology evidence="1">Multi-pass membrane protein</topology>
    </subcellularLocation>
</comment>
<dbReference type="InterPro" id="IPR020846">
    <property type="entry name" value="MFS_dom"/>
</dbReference>
<feature type="transmembrane region" description="Helical" evidence="6">
    <location>
        <begin position="154"/>
        <end position="174"/>
    </location>
</feature>
<feature type="transmembrane region" description="Helical" evidence="6">
    <location>
        <begin position="278"/>
        <end position="301"/>
    </location>
</feature>
<keyword evidence="3 6" id="KW-0812">Transmembrane</keyword>
<dbReference type="RefSeq" id="WP_167928190.1">
    <property type="nucleotide sequence ID" value="NZ_JAATVY010000028.1"/>
</dbReference>
<feature type="transmembrane region" description="Helical" evidence="6">
    <location>
        <begin position="439"/>
        <end position="462"/>
    </location>
</feature>
<feature type="transmembrane region" description="Helical" evidence="6">
    <location>
        <begin position="347"/>
        <end position="367"/>
    </location>
</feature>
<reference evidence="8 9" key="1">
    <citation type="submission" date="2020-03" db="EMBL/GenBank/DDBJ databases">
        <title>WGS of the type strain of Planosporangium spp.</title>
        <authorList>
            <person name="Thawai C."/>
        </authorList>
    </citation>
    <scope>NUCLEOTIDE SEQUENCE [LARGE SCALE GENOMIC DNA]</scope>
    <source>
        <strain evidence="8 9">TBRC 5610</strain>
    </source>
</reference>
<proteinExistence type="predicted"/>
<dbReference type="Gene3D" id="1.20.1250.20">
    <property type="entry name" value="MFS general substrate transporter like domains"/>
    <property type="match status" value="1"/>
</dbReference>
<feature type="transmembrane region" description="Helical" evidence="6">
    <location>
        <begin position="373"/>
        <end position="394"/>
    </location>
</feature>
<dbReference type="PROSITE" id="PS50850">
    <property type="entry name" value="MFS"/>
    <property type="match status" value="1"/>
</dbReference>
<protein>
    <submittedName>
        <fullName evidence="8">MFS transporter</fullName>
    </submittedName>
</protein>
<name>A0ABX0Y4F9_9ACTN</name>
<feature type="transmembrane region" description="Helical" evidence="6">
    <location>
        <begin position="96"/>
        <end position="115"/>
    </location>
</feature>
<keyword evidence="9" id="KW-1185">Reference proteome</keyword>
<evidence type="ECO:0000256" key="4">
    <source>
        <dbReference type="ARBA" id="ARBA00022989"/>
    </source>
</evidence>
<evidence type="ECO:0000256" key="2">
    <source>
        <dbReference type="ARBA" id="ARBA00022448"/>
    </source>
</evidence>
<feature type="transmembrane region" description="Helical" evidence="6">
    <location>
        <begin position="121"/>
        <end position="142"/>
    </location>
</feature>
<evidence type="ECO:0000313" key="9">
    <source>
        <dbReference type="Proteomes" id="UP000722989"/>
    </source>
</evidence>
<dbReference type="EMBL" id="JAATVY010000028">
    <property type="protein sequence ID" value="NJC73281.1"/>
    <property type="molecule type" value="Genomic_DNA"/>
</dbReference>
<dbReference type="PANTHER" id="PTHR23511:SF34">
    <property type="entry name" value="SYNAPTIC VESICLE GLYCOPROTEIN 2"/>
    <property type="match status" value="1"/>
</dbReference>
<keyword evidence="4 6" id="KW-1133">Transmembrane helix</keyword>
<feature type="transmembrane region" description="Helical" evidence="6">
    <location>
        <begin position="406"/>
        <end position="427"/>
    </location>
</feature>
<feature type="transmembrane region" description="Helical" evidence="6">
    <location>
        <begin position="313"/>
        <end position="335"/>
    </location>
</feature>
<dbReference type="CDD" id="cd17316">
    <property type="entry name" value="MFS_SV2_like"/>
    <property type="match status" value="1"/>
</dbReference>
<accession>A0ABX0Y4F9</accession>